<dbReference type="STRING" id="39841.SAMN05660836_02205"/>
<evidence type="ECO:0000313" key="1">
    <source>
        <dbReference type="EMBL" id="SFM98865.1"/>
    </source>
</evidence>
<organism evidence="1 2">
    <name type="scientific">Thermodesulforhabdus norvegica</name>
    <dbReference type="NCBI Taxonomy" id="39841"/>
    <lineage>
        <taxon>Bacteria</taxon>
        <taxon>Pseudomonadati</taxon>
        <taxon>Thermodesulfobacteriota</taxon>
        <taxon>Syntrophobacteria</taxon>
        <taxon>Syntrophobacterales</taxon>
        <taxon>Thermodesulforhabdaceae</taxon>
        <taxon>Thermodesulforhabdus</taxon>
    </lineage>
</organism>
<gene>
    <name evidence="1" type="ORF">SAMN05660836_02205</name>
</gene>
<keyword evidence="2" id="KW-1185">Reference proteome</keyword>
<dbReference type="EMBL" id="FOUU01000009">
    <property type="protein sequence ID" value="SFM98865.1"/>
    <property type="molecule type" value="Genomic_DNA"/>
</dbReference>
<dbReference type="RefSeq" id="WP_093395804.1">
    <property type="nucleotide sequence ID" value="NZ_FOUU01000009.1"/>
</dbReference>
<proteinExistence type="predicted"/>
<name>A0A1I4VCG6_9BACT</name>
<dbReference type="AlphaFoldDB" id="A0A1I4VCG6"/>
<evidence type="ECO:0000313" key="2">
    <source>
        <dbReference type="Proteomes" id="UP000199611"/>
    </source>
</evidence>
<reference evidence="1 2" key="1">
    <citation type="submission" date="2016-10" db="EMBL/GenBank/DDBJ databases">
        <authorList>
            <person name="de Groot N.N."/>
        </authorList>
    </citation>
    <scope>NUCLEOTIDE SEQUENCE [LARGE SCALE GENOMIC DNA]</scope>
    <source>
        <strain evidence="1 2">DSM 9990</strain>
    </source>
</reference>
<sequence>MSDARRPLAIGQLREPGLLKLIPPKSVLLILTEYVKKKTGRPPDQPQSFEGILLRCEGGKIFFKDGNLEFEPHPFYVKKVKDWGNEIRRILRTYAGGLYVKRVCELLEHKYTVLRRQSSSGGIEILEVKPKDQETDTVVLQVAVLPSGKVSVFSDRENDRAYERANELISYLEDSGVVDF</sequence>
<accession>A0A1I4VCG6</accession>
<protein>
    <submittedName>
        <fullName evidence="1">Uncharacterized protein</fullName>
    </submittedName>
</protein>
<dbReference type="Proteomes" id="UP000199611">
    <property type="component" value="Unassembled WGS sequence"/>
</dbReference>